<dbReference type="PANTHER" id="PTHR38011:SF12">
    <property type="entry name" value="BIFUNCTIONAL DEAMINASE-REDUCTASE DOMAIN PROTEIN"/>
    <property type="match status" value="1"/>
</dbReference>
<proteinExistence type="predicted"/>
<dbReference type="Gene3D" id="3.40.430.10">
    <property type="entry name" value="Dihydrofolate Reductase, subunit A"/>
    <property type="match status" value="1"/>
</dbReference>
<keyword evidence="3" id="KW-1185">Reference proteome</keyword>
<dbReference type="AlphaFoldDB" id="A0A3N4Z2X7"/>
<dbReference type="GO" id="GO:0009231">
    <property type="term" value="P:riboflavin biosynthetic process"/>
    <property type="evidence" value="ECO:0007669"/>
    <property type="project" value="InterPro"/>
</dbReference>
<gene>
    <name evidence="2" type="ORF">EDD32_0413</name>
</gene>
<comment type="caution">
    <text evidence="2">The sequence shown here is derived from an EMBL/GenBank/DDBJ whole genome shotgun (WGS) entry which is preliminary data.</text>
</comment>
<protein>
    <submittedName>
        <fullName evidence="2">RibD domain-containing protein</fullName>
    </submittedName>
</protein>
<dbReference type="OrthoDB" id="2313602at2"/>
<dbReference type="InterPro" id="IPR024072">
    <property type="entry name" value="DHFR-like_dom_sf"/>
</dbReference>
<dbReference type="Pfam" id="PF01872">
    <property type="entry name" value="RibD_C"/>
    <property type="match status" value="1"/>
</dbReference>
<dbReference type="GO" id="GO:0008703">
    <property type="term" value="F:5-amino-6-(5-phosphoribosylamino)uracil reductase activity"/>
    <property type="evidence" value="ECO:0007669"/>
    <property type="project" value="InterPro"/>
</dbReference>
<evidence type="ECO:0000313" key="2">
    <source>
        <dbReference type="EMBL" id="RPF25996.1"/>
    </source>
</evidence>
<evidence type="ECO:0000313" key="3">
    <source>
        <dbReference type="Proteomes" id="UP000280726"/>
    </source>
</evidence>
<dbReference type="InterPro" id="IPR002734">
    <property type="entry name" value="RibDG_C"/>
</dbReference>
<organism evidence="2 3">
    <name type="scientific">Georgenia muralis</name>
    <dbReference type="NCBI Taxonomy" id="154117"/>
    <lineage>
        <taxon>Bacteria</taxon>
        <taxon>Bacillati</taxon>
        <taxon>Actinomycetota</taxon>
        <taxon>Actinomycetes</taxon>
        <taxon>Micrococcales</taxon>
        <taxon>Bogoriellaceae</taxon>
        <taxon>Georgenia</taxon>
    </lineage>
</organism>
<evidence type="ECO:0000259" key="1">
    <source>
        <dbReference type="Pfam" id="PF01872"/>
    </source>
</evidence>
<sequence>MSRTRIHNLSISLDGFATGEPQSAEAPFGHAGERLHEWMFATRFWSRQGAADGTDAGGSAGVDDAFAQLHSIGIGAEIMGAHKFGPPGWQENPDWRGWWGPNPPFHTPTFVLTHHPRPPREMEGGTTFHFLDASPADALATARSAADGQDVRIGGGPTVVREFLAAGLVDHMHLVQVPIVLGRGVRLWDGLEALEDAYDVEAVSSPAGVTHLTFTRKNAPEHRP</sequence>
<feature type="domain" description="Bacterial bifunctional deaminase-reductase C-terminal" evidence="1">
    <location>
        <begin position="6"/>
        <end position="194"/>
    </location>
</feature>
<dbReference type="RefSeq" id="WP_123914183.1">
    <property type="nucleotide sequence ID" value="NZ_RKRA01000001.1"/>
</dbReference>
<dbReference type="EMBL" id="RKRA01000001">
    <property type="protein sequence ID" value="RPF25996.1"/>
    <property type="molecule type" value="Genomic_DNA"/>
</dbReference>
<reference evidence="2 3" key="1">
    <citation type="submission" date="2018-11" db="EMBL/GenBank/DDBJ databases">
        <title>Sequencing the genomes of 1000 actinobacteria strains.</title>
        <authorList>
            <person name="Klenk H.-P."/>
        </authorList>
    </citation>
    <scope>NUCLEOTIDE SEQUENCE [LARGE SCALE GENOMIC DNA]</scope>
    <source>
        <strain evidence="2 3">DSM 14418</strain>
    </source>
</reference>
<name>A0A3N4Z2X7_9MICO</name>
<dbReference type="InterPro" id="IPR050765">
    <property type="entry name" value="Riboflavin_Biosynth_HTPR"/>
</dbReference>
<dbReference type="Proteomes" id="UP000280726">
    <property type="component" value="Unassembled WGS sequence"/>
</dbReference>
<accession>A0A3N4Z2X7</accession>
<dbReference type="PANTHER" id="PTHR38011">
    <property type="entry name" value="DIHYDROFOLATE REDUCTASE FAMILY PROTEIN (AFU_ORTHOLOGUE AFUA_8G06820)"/>
    <property type="match status" value="1"/>
</dbReference>
<dbReference type="SUPFAM" id="SSF53597">
    <property type="entry name" value="Dihydrofolate reductase-like"/>
    <property type="match status" value="1"/>
</dbReference>